<accession>A0A2T0M6E6</accession>
<feature type="DNA-binding region" description="H-T-H motif" evidence="4">
    <location>
        <begin position="31"/>
        <end position="50"/>
    </location>
</feature>
<dbReference type="InterPro" id="IPR009057">
    <property type="entry name" value="Homeodomain-like_sf"/>
</dbReference>
<dbReference type="InterPro" id="IPR050109">
    <property type="entry name" value="HTH-type_TetR-like_transc_reg"/>
</dbReference>
<dbReference type="PANTHER" id="PTHR30055:SF234">
    <property type="entry name" value="HTH-TYPE TRANSCRIPTIONAL REGULATOR BETI"/>
    <property type="match status" value="1"/>
</dbReference>
<evidence type="ECO:0000256" key="4">
    <source>
        <dbReference type="PROSITE-ProRule" id="PRU00335"/>
    </source>
</evidence>
<feature type="compositionally biased region" description="Basic and acidic residues" evidence="5">
    <location>
        <begin position="197"/>
        <end position="207"/>
    </location>
</feature>
<evidence type="ECO:0000256" key="2">
    <source>
        <dbReference type="ARBA" id="ARBA00023125"/>
    </source>
</evidence>
<feature type="region of interest" description="Disordered" evidence="5">
    <location>
        <begin position="186"/>
        <end position="207"/>
    </location>
</feature>
<evidence type="ECO:0000259" key="6">
    <source>
        <dbReference type="PROSITE" id="PS50977"/>
    </source>
</evidence>
<gene>
    <name evidence="7" type="ORF">B0I32_129154</name>
</gene>
<evidence type="ECO:0000313" key="8">
    <source>
        <dbReference type="Proteomes" id="UP000238312"/>
    </source>
</evidence>
<reference evidence="7 8" key="1">
    <citation type="submission" date="2018-03" db="EMBL/GenBank/DDBJ databases">
        <title>Genomic Encyclopedia of Type Strains, Phase III (KMG-III): the genomes of soil and plant-associated and newly described type strains.</title>
        <authorList>
            <person name="Whitman W."/>
        </authorList>
    </citation>
    <scope>NUCLEOTIDE SEQUENCE [LARGE SCALE GENOMIC DNA]</scope>
    <source>
        <strain evidence="7 8">CGMCC 4.7104</strain>
    </source>
</reference>
<dbReference type="RefSeq" id="WP_106251330.1">
    <property type="nucleotide sequence ID" value="NZ_JBFAIB010000005.1"/>
</dbReference>
<dbReference type="InterPro" id="IPR001647">
    <property type="entry name" value="HTH_TetR"/>
</dbReference>
<dbReference type="SUPFAM" id="SSF46689">
    <property type="entry name" value="Homeodomain-like"/>
    <property type="match status" value="1"/>
</dbReference>
<dbReference type="InterPro" id="IPR036271">
    <property type="entry name" value="Tet_transcr_reg_TetR-rel_C_sf"/>
</dbReference>
<dbReference type="SUPFAM" id="SSF48498">
    <property type="entry name" value="Tetracyclin repressor-like, C-terminal domain"/>
    <property type="match status" value="1"/>
</dbReference>
<organism evidence="7 8">
    <name type="scientific">Nonomuraea fuscirosea</name>
    <dbReference type="NCBI Taxonomy" id="1291556"/>
    <lineage>
        <taxon>Bacteria</taxon>
        <taxon>Bacillati</taxon>
        <taxon>Actinomycetota</taxon>
        <taxon>Actinomycetes</taxon>
        <taxon>Streptosporangiales</taxon>
        <taxon>Streptosporangiaceae</taxon>
        <taxon>Nonomuraea</taxon>
    </lineage>
</organism>
<protein>
    <submittedName>
        <fullName evidence="7">TetR family transcriptional regulator</fullName>
    </submittedName>
</protein>
<feature type="domain" description="HTH tetR-type" evidence="6">
    <location>
        <begin position="9"/>
        <end position="68"/>
    </location>
</feature>
<keyword evidence="3" id="KW-0804">Transcription</keyword>
<keyword evidence="2 4" id="KW-0238">DNA-binding</keyword>
<dbReference type="Gene3D" id="1.10.357.10">
    <property type="entry name" value="Tetracycline Repressor, domain 2"/>
    <property type="match status" value="1"/>
</dbReference>
<sequence length="207" mass="21390">MTVRRADAQRNYARILAVAEAEVAAHGAEASLEQIARVAGVGSATVRRHFPGRRAMLQAVFHERVEALCARAGELEGAADARAALLEWLGALTTYAASARGMADVLVPDGQAGADHANACAAQIGGAVEPLVRNAAKAGAVGQDVTVADLVALVTGIALATERHPDPVAEAHRLLALAVQGISPRLPGNDDGTAADQVRHRPAQEVR</sequence>
<comment type="caution">
    <text evidence="7">The sequence shown here is derived from an EMBL/GenBank/DDBJ whole genome shotgun (WGS) entry which is preliminary data.</text>
</comment>
<dbReference type="PROSITE" id="PS50977">
    <property type="entry name" value="HTH_TETR_2"/>
    <property type="match status" value="1"/>
</dbReference>
<evidence type="ECO:0000313" key="7">
    <source>
        <dbReference type="EMBL" id="PRX53036.1"/>
    </source>
</evidence>
<proteinExistence type="predicted"/>
<dbReference type="EMBL" id="PVNG01000029">
    <property type="protein sequence ID" value="PRX53036.1"/>
    <property type="molecule type" value="Genomic_DNA"/>
</dbReference>
<dbReference type="GO" id="GO:0000976">
    <property type="term" value="F:transcription cis-regulatory region binding"/>
    <property type="evidence" value="ECO:0007669"/>
    <property type="project" value="TreeGrafter"/>
</dbReference>
<name>A0A2T0M6E6_9ACTN</name>
<keyword evidence="8" id="KW-1185">Reference proteome</keyword>
<dbReference type="Pfam" id="PF00440">
    <property type="entry name" value="TetR_N"/>
    <property type="match status" value="1"/>
</dbReference>
<dbReference type="Proteomes" id="UP000238312">
    <property type="component" value="Unassembled WGS sequence"/>
</dbReference>
<evidence type="ECO:0000256" key="1">
    <source>
        <dbReference type="ARBA" id="ARBA00023015"/>
    </source>
</evidence>
<keyword evidence="1" id="KW-0805">Transcription regulation</keyword>
<dbReference type="InterPro" id="IPR049445">
    <property type="entry name" value="TetR_SbtR-like_C"/>
</dbReference>
<dbReference type="AlphaFoldDB" id="A0A2T0M6E6"/>
<evidence type="ECO:0000256" key="3">
    <source>
        <dbReference type="ARBA" id="ARBA00023163"/>
    </source>
</evidence>
<evidence type="ECO:0000256" key="5">
    <source>
        <dbReference type="SAM" id="MobiDB-lite"/>
    </source>
</evidence>
<dbReference type="PANTHER" id="PTHR30055">
    <property type="entry name" value="HTH-TYPE TRANSCRIPTIONAL REGULATOR RUTR"/>
    <property type="match status" value="1"/>
</dbReference>
<dbReference type="GO" id="GO:0003700">
    <property type="term" value="F:DNA-binding transcription factor activity"/>
    <property type="evidence" value="ECO:0007669"/>
    <property type="project" value="TreeGrafter"/>
</dbReference>
<dbReference type="OrthoDB" id="3295174at2"/>
<dbReference type="Pfam" id="PF21597">
    <property type="entry name" value="TetR_C_43"/>
    <property type="match status" value="1"/>
</dbReference>